<evidence type="ECO:0000256" key="1">
    <source>
        <dbReference type="ARBA" id="ARBA00023015"/>
    </source>
</evidence>
<dbReference type="Pfam" id="PF07729">
    <property type="entry name" value="FCD"/>
    <property type="match status" value="1"/>
</dbReference>
<evidence type="ECO:0000313" key="6">
    <source>
        <dbReference type="Proteomes" id="UP000267654"/>
    </source>
</evidence>
<dbReference type="PANTHER" id="PTHR43537">
    <property type="entry name" value="TRANSCRIPTIONAL REGULATOR, GNTR FAMILY"/>
    <property type="match status" value="1"/>
</dbReference>
<evidence type="ECO:0000259" key="4">
    <source>
        <dbReference type="PROSITE" id="PS50949"/>
    </source>
</evidence>
<name>A0A662DK94_UNCAE</name>
<dbReference type="PROSITE" id="PS50949">
    <property type="entry name" value="HTH_GNTR"/>
    <property type="match status" value="1"/>
</dbReference>
<evidence type="ECO:0000256" key="2">
    <source>
        <dbReference type="ARBA" id="ARBA00023125"/>
    </source>
</evidence>
<protein>
    <recommendedName>
        <fullName evidence="4">HTH gntR-type domain-containing protein</fullName>
    </recommendedName>
</protein>
<dbReference type="GO" id="GO:0003700">
    <property type="term" value="F:DNA-binding transcription factor activity"/>
    <property type="evidence" value="ECO:0007669"/>
    <property type="project" value="InterPro"/>
</dbReference>
<dbReference type="Pfam" id="PF00392">
    <property type="entry name" value="GntR"/>
    <property type="match status" value="1"/>
</dbReference>
<dbReference type="InterPro" id="IPR036388">
    <property type="entry name" value="WH-like_DNA-bd_sf"/>
</dbReference>
<proteinExistence type="predicted"/>
<dbReference type="InterPro" id="IPR008920">
    <property type="entry name" value="TF_FadR/GntR_C"/>
</dbReference>
<evidence type="ECO:0000256" key="3">
    <source>
        <dbReference type="ARBA" id="ARBA00023163"/>
    </source>
</evidence>
<dbReference type="Gene3D" id="1.20.120.530">
    <property type="entry name" value="GntR ligand-binding domain-like"/>
    <property type="match status" value="1"/>
</dbReference>
<keyword evidence="1" id="KW-0805">Transcription regulation</keyword>
<dbReference type="InterPro" id="IPR011711">
    <property type="entry name" value="GntR_C"/>
</dbReference>
<keyword evidence="2" id="KW-0238">DNA-binding</keyword>
<gene>
    <name evidence="5" type="ORF">DRI96_00690</name>
</gene>
<feature type="domain" description="HTH gntR-type" evidence="4">
    <location>
        <begin position="8"/>
        <end position="75"/>
    </location>
</feature>
<dbReference type="EMBL" id="QMQB01000016">
    <property type="protein sequence ID" value="RLE14947.1"/>
    <property type="molecule type" value="Genomic_DNA"/>
</dbReference>
<accession>A0A662DK94</accession>
<comment type="caution">
    <text evidence="5">The sequence shown here is derived from an EMBL/GenBank/DDBJ whole genome shotgun (WGS) entry which is preliminary data.</text>
</comment>
<dbReference type="SUPFAM" id="SSF48008">
    <property type="entry name" value="GntR ligand-binding domain-like"/>
    <property type="match status" value="1"/>
</dbReference>
<dbReference type="Proteomes" id="UP000267654">
    <property type="component" value="Unassembled WGS sequence"/>
</dbReference>
<dbReference type="PANTHER" id="PTHR43537:SF24">
    <property type="entry name" value="GLUCONATE OPERON TRANSCRIPTIONAL REPRESSOR"/>
    <property type="match status" value="1"/>
</dbReference>
<dbReference type="Gene3D" id="1.10.10.10">
    <property type="entry name" value="Winged helix-like DNA-binding domain superfamily/Winged helix DNA-binding domain"/>
    <property type="match status" value="1"/>
</dbReference>
<sequence>MEISFKHQNTADKVLMVLQDKIIRRELKPNQRIYVDELSKEFNISQTPIREALYKLAGMNLINIKPRKGIYVAGFSKQDVLEVLEIRMALEGLAVSKISDISDDIIRKMKNNLNLFKETIKHKDIIANNEADKAFHLLIIEASGSKQLFQVYRNLHSHLSVQRLLYEDEEKALEELRMTEKEHLRIVQAFEKKDKREIRKAVRAHLSGVRKRIAKTL</sequence>
<dbReference type="InterPro" id="IPR000524">
    <property type="entry name" value="Tscrpt_reg_HTH_GntR"/>
</dbReference>
<dbReference type="SMART" id="SM00345">
    <property type="entry name" value="HTH_GNTR"/>
    <property type="match status" value="1"/>
</dbReference>
<evidence type="ECO:0000313" key="5">
    <source>
        <dbReference type="EMBL" id="RLE14947.1"/>
    </source>
</evidence>
<dbReference type="AlphaFoldDB" id="A0A662DK94"/>
<dbReference type="InterPro" id="IPR036390">
    <property type="entry name" value="WH_DNA-bd_sf"/>
</dbReference>
<keyword evidence="3" id="KW-0804">Transcription</keyword>
<dbReference type="GO" id="GO:0003677">
    <property type="term" value="F:DNA binding"/>
    <property type="evidence" value="ECO:0007669"/>
    <property type="project" value="UniProtKB-KW"/>
</dbReference>
<organism evidence="5 6">
    <name type="scientific">Aerophobetes bacterium</name>
    <dbReference type="NCBI Taxonomy" id="2030807"/>
    <lineage>
        <taxon>Bacteria</taxon>
        <taxon>Candidatus Aerophobota</taxon>
    </lineage>
</organism>
<dbReference type="SMART" id="SM00895">
    <property type="entry name" value="FCD"/>
    <property type="match status" value="1"/>
</dbReference>
<reference evidence="5 6" key="1">
    <citation type="submission" date="2018-06" db="EMBL/GenBank/DDBJ databases">
        <title>Extensive metabolic versatility and redundancy in microbially diverse, dynamic hydrothermal sediments.</title>
        <authorList>
            <person name="Dombrowski N."/>
            <person name="Teske A."/>
            <person name="Baker B.J."/>
        </authorList>
    </citation>
    <scope>NUCLEOTIDE SEQUENCE [LARGE SCALE GENOMIC DNA]</scope>
    <source>
        <strain evidence="5">B19_G9</strain>
    </source>
</reference>
<dbReference type="SUPFAM" id="SSF46785">
    <property type="entry name" value="Winged helix' DNA-binding domain"/>
    <property type="match status" value="1"/>
</dbReference>